<dbReference type="STRING" id="1656094.BFC18_03225"/>
<proteinExistence type="predicted"/>
<dbReference type="EMBL" id="MDHN01000005">
    <property type="protein sequence ID" value="OFC72286.1"/>
    <property type="molecule type" value="Genomic_DNA"/>
</dbReference>
<evidence type="ECO:0000259" key="1">
    <source>
        <dbReference type="Pfam" id="PF12146"/>
    </source>
</evidence>
<name>A0A1E7ZFL6_9ALTE</name>
<organism evidence="2 3">
    <name type="scientific">Alteromonas confluentis</name>
    <dbReference type="NCBI Taxonomy" id="1656094"/>
    <lineage>
        <taxon>Bacteria</taxon>
        <taxon>Pseudomonadati</taxon>
        <taxon>Pseudomonadota</taxon>
        <taxon>Gammaproteobacteria</taxon>
        <taxon>Alteromonadales</taxon>
        <taxon>Alteromonadaceae</taxon>
        <taxon>Alteromonas/Salinimonas group</taxon>
        <taxon>Alteromonas</taxon>
    </lineage>
</organism>
<gene>
    <name evidence="2" type="ORF">BFC18_03225</name>
</gene>
<dbReference type="InterPro" id="IPR022742">
    <property type="entry name" value="Hydrolase_4"/>
</dbReference>
<dbReference type="InterPro" id="IPR029058">
    <property type="entry name" value="AB_hydrolase_fold"/>
</dbReference>
<dbReference type="Gene3D" id="3.40.50.1820">
    <property type="entry name" value="alpha/beta hydrolase"/>
    <property type="match status" value="1"/>
</dbReference>
<dbReference type="Pfam" id="PF12146">
    <property type="entry name" value="Hydrolase_4"/>
    <property type="match status" value="1"/>
</dbReference>
<reference evidence="2 3" key="1">
    <citation type="submission" date="2016-08" db="EMBL/GenBank/DDBJ databases">
        <authorList>
            <person name="Seilhamer J.J."/>
        </authorList>
    </citation>
    <scope>NUCLEOTIDE SEQUENCE [LARGE SCALE GENOMIC DNA]</scope>
    <source>
        <strain evidence="2 3">KCTC 42603</strain>
    </source>
</reference>
<dbReference type="SUPFAM" id="SSF53474">
    <property type="entry name" value="alpha/beta-Hydrolases"/>
    <property type="match status" value="1"/>
</dbReference>
<dbReference type="GO" id="GO:0006654">
    <property type="term" value="P:phosphatidic acid biosynthetic process"/>
    <property type="evidence" value="ECO:0007669"/>
    <property type="project" value="TreeGrafter"/>
</dbReference>
<dbReference type="PANTHER" id="PTHR42886">
    <property type="entry name" value="RE40534P-RELATED"/>
    <property type="match status" value="1"/>
</dbReference>
<dbReference type="AlphaFoldDB" id="A0A1E7ZFL6"/>
<dbReference type="GO" id="GO:0042171">
    <property type="term" value="F:lysophosphatidic acid acyltransferase activity"/>
    <property type="evidence" value="ECO:0007669"/>
    <property type="project" value="TreeGrafter"/>
</dbReference>
<accession>A0A1E7ZFL6</accession>
<evidence type="ECO:0000313" key="3">
    <source>
        <dbReference type="Proteomes" id="UP000175691"/>
    </source>
</evidence>
<dbReference type="GO" id="GO:0055088">
    <property type="term" value="P:lipid homeostasis"/>
    <property type="evidence" value="ECO:0007669"/>
    <property type="project" value="TreeGrafter"/>
</dbReference>
<evidence type="ECO:0000313" key="2">
    <source>
        <dbReference type="EMBL" id="OFC72286.1"/>
    </source>
</evidence>
<comment type="caution">
    <text evidence="2">The sequence shown here is derived from an EMBL/GenBank/DDBJ whole genome shotgun (WGS) entry which is preliminary data.</text>
</comment>
<dbReference type="GO" id="GO:0052689">
    <property type="term" value="F:carboxylic ester hydrolase activity"/>
    <property type="evidence" value="ECO:0007669"/>
    <property type="project" value="TreeGrafter"/>
</dbReference>
<dbReference type="PANTHER" id="PTHR42886:SF29">
    <property type="entry name" value="PUMMELIG, ISOFORM A"/>
    <property type="match status" value="1"/>
</dbReference>
<protein>
    <recommendedName>
        <fullName evidence="1">Serine aminopeptidase S33 domain-containing protein</fullName>
    </recommendedName>
</protein>
<feature type="domain" description="Serine aminopeptidase S33" evidence="1">
    <location>
        <begin position="87"/>
        <end position="218"/>
    </location>
</feature>
<keyword evidence="3" id="KW-1185">Reference proteome</keyword>
<dbReference type="Proteomes" id="UP000175691">
    <property type="component" value="Unassembled WGS sequence"/>
</dbReference>
<sequence length="314" mass="34553">MVAERIESPTQIIHYEQATLDAEYARWGVIEKRWCSEVSNYCIPYRDGAAAIQHPPSLSFSVSRDFGNQFSFLKEVTLSPEDVGEFSGTVVLIHGYGAKKESWMNTGFYFQALGFRVIEPDLMGQGESQAPLGFGVRDGDLLAEFIEQIIPVADEPVYLVGHSMGALAAVKTARQMDAISGLILLAPMDRFDRATIGVAHMFKPRLSKLVPDSSIKAGAELALSRAGITLEQTDMFADLPALSVPILTYGSGMDLASNIRRTERWQGLNNVTRVINNNETHMSVIGISDTEHAVLKDWLSQTSLFTKNHLSAGR</sequence>